<name>A0A679FLH5_9BACL</name>
<gene>
    <name evidence="1" type="ORF">GsuE55_15860</name>
</gene>
<dbReference type="Proteomes" id="UP000501421">
    <property type="component" value="Chromosome"/>
</dbReference>
<dbReference type="EMBL" id="AP022557">
    <property type="protein sequence ID" value="BBW96753.1"/>
    <property type="molecule type" value="Genomic_DNA"/>
</dbReference>
<evidence type="ECO:0000313" key="1">
    <source>
        <dbReference type="EMBL" id="BBW96753.1"/>
    </source>
</evidence>
<accession>A0A679FLH5</accession>
<dbReference type="AlphaFoldDB" id="A0A679FLH5"/>
<evidence type="ECO:0008006" key="3">
    <source>
        <dbReference type="Google" id="ProtNLM"/>
    </source>
</evidence>
<organism evidence="1 2">
    <name type="scientific">Geobacillus subterraneus</name>
    <dbReference type="NCBI Taxonomy" id="129338"/>
    <lineage>
        <taxon>Bacteria</taxon>
        <taxon>Bacillati</taxon>
        <taxon>Bacillota</taxon>
        <taxon>Bacilli</taxon>
        <taxon>Bacillales</taxon>
        <taxon>Anoxybacillaceae</taxon>
        <taxon>Geobacillus</taxon>
    </lineage>
</organism>
<dbReference type="RefSeq" id="WP_051962665.1">
    <property type="nucleotide sequence ID" value="NZ_AP022557.1"/>
</dbReference>
<sequence>MKRLKITDHHGWTPRKLRKQERKIKNAPLRQRVMAVRLVMEGSLGKEVASMVHACRQTVSHYVPLFNEGGLELLLHRDVAPLREPFLTEKQQKEIKQLVLTTTPAELDWDIASAWNTKILQSYVHHRYGISISREALRKLLH</sequence>
<proteinExistence type="predicted"/>
<dbReference type="SUPFAM" id="SSF46689">
    <property type="entry name" value="Homeodomain-like"/>
    <property type="match status" value="1"/>
</dbReference>
<reference evidence="2" key="1">
    <citation type="journal article" date="2020" name="Microbiol. Resour. Announc.">
        <title>Complete Genome Sequence of Geobacillus sp. Strain E55-1, Isolated from Mine Geyser in Japan.</title>
        <authorList>
            <person name="Miyazaki K."/>
            <person name="Hase E."/>
            <person name="Tokito N."/>
        </authorList>
    </citation>
    <scope>NUCLEOTIDE SEQUENCE [LARGE SCALE GENOMIC DNA]</scope>
    <source>
        <strain evidence="2">E55-1</strain>
    </source>
</reference>
<dbReference type="Pfam" id="PF13551">
    <property type="entry name" value="HTH_29"/>
    <property type="match status" value="1"/>
</dbReference>
<keyword evidence="2" id="KW-1185">Reference proteome</keyword>
<dbReference type="InterPro" id="IPR009057">
    <property type="entry name" value="Homeodomain-like_sf"/>
</dbReference>
<evidence type="ECO:0000313" key="2">
    <source>
        <dbReference type="Proteomes" id="UP000501421"/>
    </source>
</evidence>
<protein>
    <recommendedName>
        <fullName evidence="3">Transposase</fullName>
    </recommendedName>
</protein>